<gene>
    <name evidence="1" type="ORF">MNV_1270006</name>
</gene>
<proteinExistence type="predicted"/>
<keyword evidence="2" id="KW-1185">Reference proteome</keyword>
<evidence type="ECO:0000313" key="2">
    <source>
        <dbReference type="Proteomes" id="UP000218615"/>
    </source>
</evidence>
<dbReference type="EMBL" id="FZMP01000032">
    <property type="protein sequence ID" value="SNQ59676.1"/>
    <property type="molecule type" value="Genomic_DNA"/>
</dbReference>
<accession>A0A284VK59</accession>
<sequence>MIIYYRLKGLDYRIHFDEQKKKYFGLRDHTAILYFQNKHNLDVIGIIDGATISRLHELSKKRKQMKVSGRIATNTDILAKSLRIITIGKRLGKDFDKSRYELRWLDCEINEESPSNEFAKNLEVSVILKIHSIMEKNKKAHDSWLNTGWKKSALELAGLIAAAASATISLAFRVMPLFPVAVATGVLGLFDSSIPLGAELAFDWNEGKQEAMGNGSHYLLKITGR</sequence>
<dbReference type="Proteomes" id="UP000218615">
    <property type="component" value="Unassembled WGS sequence"/>
</dbReference>
<reference evidence="2" key="1">
    <citation type="submission" date="2017-06" db="EMBL/GenBank/DDBJ databases">
        <authorList>
            <person name="Cremers G."/>
        </authorList>
    </citation>
    <scope>NUCLEOTIDE SEQUENCE [LARGE SCALE GENOMIC DNA]</scope>
</reference>
<dbReference type="AlphaFoldDB" id="A0A284VK59"/>
<evidence type="ECO:0000313" key="1">
    <source>
        <dbReference type="EMBL" id="SNQ59676.1"/>
    </source>
</evidence>
<protein>
    <submittedName>
        <fullName evidence="1">Uncharacterized protein</fullName>
    </submittedName>
</protein>
<organism evidence="1 2">
    <name type="scientific">Candidatus Methanoperedens nitratireducens</name>
    <dbReference type="NCBI Taxonomy" id="1392998"/>
    <lineage>
        <taxon>Archaea</taxon>
        <taxon>Methanobacteriati</taxon>
        <taxon>Methanobacteriota</taxon>
        <taxon>Stenosarchaea group</taxon>
        <taxon>Methanomicrobia</taxon>
        <taxon>Methanosarcinales</taxon>
        <taxon>ANME-2 cluster</taxon>
        <taxon>Candidatus Methanoperedentaceae</taxon>
        <taxon>Candidatus Methanoperedens</taxon>
    </lineage>
</organism>
<name>A0A284VK59_9EURY</name>